<dbReference type="GO" id="GO:0009055">
    <property type="term" value="F:electron transfer activity"/>
    <property type="evidence" value="ECO:0007669"/>
    <property type="project" value="InterPro"/>
</dbReference>
<dbReference type="Gene3D" id="3.10.20.30">
    <property type="match status" value="1"/>
</dbReference>
<dbReference type="PANTHER" id="PTHR43112:SF10">
    <property type="entry name" value="FERREDOXIN C 2, CHLOROPLASTIC"/>
    <property type="match status" value="1"/>
</dbReference>
<evidence type="ECO:0000259" key="10">
    <source>
        <dbReference type="PROSITE" id="PS51085"/>
    </source>
</evidence>
<dbReference type="Proteomes" id="UP000239649">
    <property type="component" value="Unassembled WGS sequence"/>
</dbReference>
<dbReference type="GO" id="GO:0022900">
    <property type="term" value="P:electron transport chain"/>
    <property type="evidence" value="ECO:0007669"/>
    <property type="project" value="InterPro"/>
</dbReference>
<dbReference type="SUPFAM" id="SSF54292">
    <property type="entry name" value="2Fe-2S ferredoxin-like"/>
    <property type="match status" value="1"/>
</dbReference>
<dbReference type="STRING" id="554055.A0A2P6V292"/>
<evidence type="ECO:0000256" key="1">
    <source>
        <dbReference type="ARBA" id="ARBA00007874"/>
    </source>
</evidence>
<evidence type="ECO:0000256" key="2">
    <source>
        <dbReference type="ARBA" id="ARBA00022448"/>
    </source>
</evidence>
<evidence type="ECO:0000256" key="6">
    <source>
        <dbReference type="ARBA" id="ARBA00023004"/>
    </source>
</evidence>
<dbReference type="GO" id="GO:0051537">
    <property type="term" value="F:2 iron, 2 sulfur cluster binding"/>
    <property type="evidence" value="ECO:0007669"/>
    <property type="project" value="UniProtKB-KW"/>
</dbReference>
<dbReference type="Pfam" id="PF00111">
    <property type="entry name" value="Fer2"/>
    <property type="match status" value="1"/>
</dbReference>
<comment type="function">
    <text evidence="8">Ferredoxins are iron-sulfur proteins that transfer electrons in a wide variety of metabolic reactions.</text>
</comment>
<feature type="domain" description="2Fe-2S ferredoxin-type" evidence="10">
    <location>
        <begin position="189"/>
        <end position="281"/>
    </location>
</feature>
<comment type="cofactor">
    <cofactor evidence="8">
        <name>[2Fe-2S] cluster</name>
        <dbReference type="ChEBI" id="CHEBI:190135"/>
    </cofactor>
    <text evidence="8">Binds 1 [2Fe-2S] cluster.</text>
</comment>
<feature type="region of interest" description="Disordered" evidence="9">
    <location>
        <begin position="54"/>
        <end position="74"/>
    </location>
</feature>
<evidence type="ECO:0000256" key="3">
    <source>
        <dbReference type="ARBA" id="ARBA00022714"/>
    </source>
</evidence>
<evidence type="ECO:0000313" key="11">
    <source>
        <dbReference type="EMBL" id="PSC68207.1"/>
    </source>
</evidence>
<dbReference type="PANTHER" id="PTHR43112">
    <property type="entry name" value="FERREDOXIN"/>
    <property type="match status" value="1"/>
</dbReference>
<keyword evidence="2 8" id="KW-0813">Transport</keyword>
<dbReference type="InterPro" id="IPR010241">
    <property type="entry name" value="Fd_pln"/>
</dbReference>
<keyword evidence="8" id="KW-0150">Chloroplast</keyword>
<feature type="compositionally biased region" description="Polar residues" evidence="9">
    <location>
        <begin position="1"/>
        <end position="12"/>
    </location>
</feature>
<dbReference type="GO" id="GO:0009507">
    <property type="term" value="C:chloroplast"/>
    <property type="evidence" value="ECO:0007669"/>
    <property type="project" value="UniProtKB-SubCell"/>
</dbReference>
<keyword evidence="6 8" id="KW-0408">Iron</keyword>
<feature type="region of interest" description="Disordered" evidence="9">
    <location>
        <begin position="105"/>
        <end position="129"/>
    </location>
</feature>
<dbReference type="NCBIfam" id="TIGR02008">
    <property type="entry name" value="fdx_plant"/>
    <property type="match status" value="1"/>
</dbReference>
<organism evidence="11 12">
    <name type="scientific">Micractinium conductrix</name>
    <dbReference type="NCBI Taxonomy" id="554055"/>
    <lineage>
        <taxon>Eukaryota</taxon>
        <taxon>Viridiplantae</taxon>
        <taxon>Chlorophyta</taxon>
        <taxon>core chlorophytes</taxon>
        <taxon>Trebouxiophyceae</taxon>
        <taxon>Chlorellales</taxon>
        <taxon>Chlorellaceae</taxon>
        <taxon>Chlorella clade</taxon>
        <taxon>Micractinium</taxon>
    </lineage>
</organism>
<comment type="caution">
    <text evidence="11">The sequence shown here is derived from an EMBL/GenBank/DDBJ whole genome shotgun (WGS) entry which is preliminary data.</text>
</comment>
<accession>A0A2P6V292</accession>
<dbReference type="OrthoDB" id="1885901at2759"/>
<keyword evidence="5 8" id="KW-0249">Electron transport</keyword>
<dbReference type="GO" id="GO:0046872">
    <property type="term" value="F:metal ion binding"/>
    <property type="evidence" value="ECO:0007669"/>
    <property type="project" value="UniProtKB-KW"/>
</dbReference>
<evidence type="ECO:0000256" key="9">
    <source>
        <dbReference type="SAM" id="MobiDB-lite"/>
    </source>
</evidence>
<dbReference type="InterPro" id="IPR012675">
    <property type="entry name" value="Beta-grasp_dom_sf"/>
</dbReference>
<keyword evidence="3 8" id="KW-0001">2Fe-2S</keyword>
<dbReference type="AlphaFoldDB" id="A0A2P6V292"/>
<dbReference type="InterPro" id="IPR036010">
    <property type="entry name" value="2Fe-2S_ferredoxin-like_sf"/>
</dbReference>
<name>A0A2P6V292_9CHLO</name>
<feature type="region of interest" description="Disordered" evidence="9">
    <location>
        <begin position="1"/>
        <end position="25"/>
    </location>
</feature>
<evidence type="ECO:0000313" key="12">
    <source>
        <dbReference type="Proteomes" id="UP000239649"/>
    </source>
</evidence>
<keyword evidence="12" id="KW-1185">Reference proteome</keyword>
<reference evidence="11 12" key="1">
    <citation type="journal article" date="2018" name="Plant J.">
        <title>Genome sequences of Chlorella sorokiniana UTEX 1602 and Micractinium conductrix SAG 241.80: implications to maltose excretion by a green alga.</title>
        <authorList>
            <person name="Arriola M.B."/>
            <person name="Velmurugan N."/>
            <person name="Zhang Y."/>
            <person name="Plunkett M.H."/>
            <person name="Hondzo H."/>
            <person name="Barney B.M."/>
        </authorList>
    </citation>
    <scope>NUCLEOTIDE SEQUENCE [LARGE SCALE GENOMIC DNA]</scope>
    <source>
        <strain evidence="11 12">SAG 241.80</strain>
    </source>
</reference>
<protein>
    <recommendedName>
        <fullName evidence="8">Ferredoxin</fullName>
    </recommendedName>
</protein>
<evidence type="ECO:0000256" key="7">
    <source>
        <dbReference type="ARBA" id="ARBA00023014"/>
    </source>
</evidence>
<evidence type="ECO:0000256" key="8">
    <source>
        <dbReference type="RuleBase" id="RU364001"/>
    </source>
</evidence>
<comment type="similarity">
    <text evidence="1 8">Belongs to the 2Fe2S plant-type ferredoxin family.</text>
</comment>
<gene>
    <name evidence="11" type="ORF">C2E20_8155</name>
</gene>
<comment type="subcellular location">
    <subcellularLocation>
        <location evidence="8">Plastid</location>
        <location evidence="8">Chloroplast</location>
    </subcellularLocation>
</comment>
<keyword evidence="8" id="KW-0934">Plastid</keyword>
<keyword evidence="7 8" id="KW-0411">Iron-sulfur</keyword>
<evidence type="ECO:0000256" key="4">
    <source>
        <dbReference type="ARBA" id="ARBA00022723"/>
    </source>
</evidence>
<dbReference type="InterPro" id="IPR001041">
    <property type="entry name" value="2Fe-2S_ferredoxin-type"/>
</dbReference>
<proteinExistence type="inferred from homology"/>
<dbReference type="CDD" id="cd00207">
    <property type="entry name" value="fer2"/>
    <property type="match status" value="1"/>
</dbReference>
<sequence>MASLAAATSSRPTAPCLHQRQAGRGASLVVRSSIKKSGLAELGPIGLTVGKDIQLEDAPQASQQQKTKKPRSGAAQEVNRLMDAAGVSLGPIGLTVGSDLQSLSLDEEEDGSGTSGNGSGSGKQRPKSYASLTTEEWRALYEKDGAVDLWLQEEFNSGSRLVGGSAVYRGGVAGHMSGEGPGLADTPRHKVRIYNAYANQEVEVEIPEDRYVLMAAEDEGLELPYACRLGCCTSCTVKVKEGEMWQPHSLGLSKELRDQGYALMCVSFPVTDCVLETVPEDEAYELQFGRAFDEMATDPNAPSVERDDFAIELAMLDE</sequence>
<evidence type="ECO:0000256" key="5">
    <source>
        <dbReference type="ARBA" id="ARBA00022982"/>
    </source>
</evidence>
<dbReference type="PROSITE" id="PS51085">
    <property type="entry name" value="2FE2S_FER_2"/>
    <property type="match status" value="1"/>
</dbReference>
<dbReference type="EMBL" id="LHPF02000040">
    <property type="protein sequence ID" value="PSC68207.1"/>
    <property type="molecule type" value="Genomic_DNA"/>
</dbReference>
<keyword evidence="4 8" id="KW-0479">Metal-binding</keyword>